<keyword evidence="5" id="KW-1185">Reference proteome</keyword>
<dbReference type="InterPro" id="IPR041677">
    <property type="entry name" value="DNA2/NAM7_AAA_11"/>
</dbReference>
<dbReference type="GO" id="GO:0016604">
    <property type="term" value="C:nuclear body"/>
    <property type="evidence" value="ECO:0007669"/>
    <property type="project" value="TreeGrafter"/>
</dbReference>
<dbReference type="GO" id="GO:0001147">
    <property type="term" value="F:transcription termination site sequence-specific DNA binding"/>
    <property type="evidence" value="ECO:0007669"/>
    <property type="project" value="TreeGrafter"/>
</dbReference>
<evidence type="ECO:0000313" key="5">
    <source>
        <dbReference type="Proteomes" id="UP001142055"/>
    </source>
</evidence>
<dbReference type="PANTHER" id="PTHR10887:SF495">
    <property type="entry name" value="HELICASE SENATAXIN ISOFORM X1-RELATED"/>
    <property type="match status" value="1"/>
</dbReference>
<evidence type="ECO:0000259" key="2">
    <source>
        <dbReference type="Pfam" id="PF13086"/>
    </source>
</evidence>
<feature type="compositionally biased region" description="Low complexity" evidence="1">
    <location>
        <begin position="174"/>
        <end position="184"/>
    </location>
</feature>
<comment type="caution">
    <text evidence="4">The sequence shown here is derived from an EMBL/GenBank/DDBJ whole genome shotgun (WGS) entry which is preliminary data.</text>
</comment>
<dbReference type="SUPFAM" id="SSF52540">
    <property type="entry name" value="P-loop containing nucleoside triphosphate hydrolases"/>
    <property type="match status" value="1"/>
</dbReference>
<organism evidence="4 5">
    <name type="scientific">Blomia tropicalis</name>
    <name type="common">Mite</name>
    <dbReference type="NCBI Taxonomy" id="40697"/>
    <lineage>
        <taxon>Eukaryota</taxon>
        <taxon>Metazoa</taxon>
        <taxon>Ecdysozoa</taxon>
        <taxon>Arthropoda</taxon>
        <taxon>Chelicerata</taxon>
        <taxon>Arachnida</taxon>
        <taxon>Acari</taxon>
        <taxon>Acariformes</taxon>
        <taxon>Sarcoptiformes</taxon>
        <taxon>Astigmata</taxon>
        <taxon>Glycyphagoidea</taxon>
        <taxon>Echimyopodidae</taxon>
        <taxon>Blomia</taxon>
    </lineage>
</organism>
<name>A0A9Q0MAC9_BLOTA</name>
<dbReference type="GO" id="GO:0004386">
    <property type="term" value="F:helicase activity"/>
    <property type="evidence" value="ECO:0007669"/>
    <property type="project" value="InterPro"/>
</dbReference>
<accession>A0A9Q0MAC9</accession>
<feature type="non-terminal residue" evidence="4">
    <location>
        <position position="599"/>
    </location>
</feature>
<dbReference type="PANTHER" id="PTHR10887">
    <property type="entry name" value="DNA2/NAM7 HELICASE FAMILY"/>
    <property type="match status" value="1"/>
</dbReference>
<dbReference type="Proteomes" id="UP001142055">
    <property type="component" value="Chromosome 1"/>
</dbReference>
<dbReference type="GO" id="GO:0006369">
    <property type="term" value="P:termination of RNA polymerase II transcription"/>
    <property type="evidence" value="ECO:0007669"/>
    <property type="project" value="TreeGrafter"/>
</dbReference>
<dbReference type="EMBL" id="JAPWDV010000001">
    <property type="protein sequence ID" value="KAJ6221653.1"/>
    <property type="molecule type" value="Genomic_DNA"/>
</dbReference>
<dbReference type="InterPro" id="IPR045055">
    <property type="entry name" value="DNA2/NAM7-like"/>
</dbReference>
<sequence length="599" mass="68309">MDFEEILLTDDEEFSFSINNRLNKTSTKPIMKNEVPNCHNPFGIDINFQRLPIAFCDNIHRDIDYRKLQIQNTLSNQSDSNKPITKQNVSAFSNELIKNVTKRGKSENVKIECIDLLTDDDESLDGEIECITIEETEELANPVKEVVNDEENKFPNSDPTFTFSDGIVSLSKVKSSSKEQQQQQTTARLLDEPKLANKKKLETKGKEPLKISNKRPLQTSVASNRELREKNYNKDKIPINTNKSTPESGRRQFGRAFSPTIYSPIPSASSTNNCIVTQKDAKVLTSTTCQNLTIGFVQNVLDKLEVYSDINSVPEGIPILGQYDRKKHLSLSAVEYVVKLYKSQTNIDLIKSNRLLYMQAIYYFHELIEFNISNSDKDNTNVIKNTKSELRDDLLLHADVILSTLNSVSLNCMSLFREENISSKRAIRCVIIDEASQCTEPELLMPLIYPISKIILIGDHLQLPATVISRIAFQIGYGRSMFERFNLYFKQVGIANSTLTLRRQYRMEKMICKFPSQSFYNNQLITPEGVGNNPRIPLQSYMLFDFSESNNNGNSLILNNTSRINVQEVEFIFILLQAIFRKLGYKIDESSVNMPQSLS</sequence>
<reference evidence="4" key="1">
    <citation type="submission" date="2022-12" db="EMBL/GenBank/DDBJ databases">
        <title>Genome assemblies of Blomia tropicalis.</title>
        <authorList>
            <person name="Cui Y."/>
        </authorList>
    </citation>
    <scope>NUCLEOTIDE SEQUENCE</scope>
    <source>
        <tissue evidence="4">Adult mites</tissue>
    </source>
</reference>
<dbReference type="Gene3D" id="3.40.50.300">
    <property type="entry name" value="P-loop containing nucleotide triphosphate hydrolases"/>
    <property type="match status" value="2"/>
</dbReference>
<feature type="domain" description="DNA2/NAM7 helicase helicase" evidence="2">
    <location>
        <begin position="371"/>
        <end position="470"/>
    </location>
</feature>
<feature type="compositionally biased region" description="Basic and acidic residues" evidence="1">
    <location>
        <begin position="189"/>
        <end position="204"/>
    </location>
</feature>
<feature type="domain" description="DNA2/NAM7 helicase-like C-terminal" evidence="3">
    <location>
        <begin position="477"/>
        <end position="582"/>
    </location>
</feature>
<proteinExistence type="predicted"/>
<dbReference type="Pfam" id="PF13087">
    <property type="entry name" value="AAA_12"/>
    <property type="match status" value="1"/>
</dbReference>
<dbReference type="AlphaFoldDB" id="A0A9Q0MAC9"/>
<dbReference type="Pfam" id="PF13086">
    <property type="entry name" value="AAA_11"/>
    <property type="match status" value="1"/>
</dbReference>
<protein>
    <submittedName>
        <fullName evidence="4">Uncharacterized protein</fullName>
    </submittedName>
</protein>
<dbReference type="InterPro" id="IPR041679">
    <property type="entry name" value="DNA2/NAM7-like_C"/>
</dbReference>
<evidence type="ECO:0000313" key="4">
    <source>
        <dbReference type="EMBL" id="KAJ6221653.1"/>
    </source>
</evidence>
<evidence type="ECO:0000259" key="3">
    <source>
        <dbReference type="Pfam" id="PF13087"/>
    </source>
</evidence>
<gene>
    <name evidence="4" type="ORF">RDWZM_000198</name>
</gene>
<feature type="region of interest" description="Disordered" evidence="1">
    <location>
        <begin position="174"/>
        <end position="204"/>
    </location>
</feature>
<evidence type="ECO:0000256" key="1">
    <source>
        <dbReference type="SAM" id="MobiDB-lite"/>
    </source>
</evidence>
<dbReference type="InterPro" id="IPR027417">
    <property type="entry name" value="P-loop_NTPase"/>
</dbReference>